<dbReference type="InterPro" id="IPR046346">
    <property type="entry name" value="Aminoacid_DH-like_N_sf"/>
</dbReference>
<dbReference type="RefSeq" id="WP_170122200.1">
    <property type="nucleotide sequence ID" value="NZ_QAYG01000011.1"/>
</dbReference>
<dbReference type="InterPro" id="IPR036291">
    <property type="entry name" value="NAD(P)-bd_dom_sf"/>
</dbReference>
<dbReference type="PIRSF" id="PIRSF000185">
    <property type="entry name" value="Glu_DH"/>
    <property type="match status" value="1"/>
</dbReference>
<name>A0A2T5UYP6_9HYPH</name>
<dbReference type="CDD" id="cd01076">
    <property type="entry name" value="NAD_bind_1_Glu_DH"/>
    <property type="match status" value="1"/>
</dbReference>
<dbReference type="SMART" id="SM00839">
    <property type="entry name" value="ELFV_dehydrog"/>
    <property type="match status" value="1"/>
</dbReference>
<dbReference type="GO" id="GO:0004352">
    <property type="term" value="F:glutamate dehydrogenase (NAD+) activity"/>
    <property type="evidence" value="ECO:0007669"/>
    <property type="project" value="TreeGrafter"/>
</dbReference>
<feature type="binding site" evidence="5">
    <location>
        <position position="204"/>
    </location>
    <ligand>
        <name>NAD(+)</name>
        <dbReference type="ChEBI" id="CHEBI:57540"/>
    </ligand>
</feature>
<dbReference type="AlphaFoldDB" id="A0A2T5UYP6"/>
<dbReference type="SUPFAM" id="SSF53223">
    <property type="entry name" value="Aminoacid dehydrogenase-like, N-terminal domain"/>
    <property type="match status" value="1"/>
</dbReference>
<evidence type="ECO:0000256" key="4">
    <source>
        <dbReference type="PIRSR" id="PIRSR000185-1"/>
    </source>
</evidence>
<feature type="binding site" evidence="5">
    <location>
        <position position="79"/>
    </location>
    <ligand>
        <name>substrate</name>
    </ligand>
</feature>
<dbReference type="InterPro" id="IPR006097">
    <property type="entry name" value="Glu/Leu/Phe/Val/Trp_DH_dimer"/>
</dbReference>
<dbReference type="PANTHER" id="PTHR11606:SF13">
    <property type="entry name" value="GLUTAMATE DEHYDROGENASE 1, MITOCHONDRIAL"/>
    <property type="match status" value="1"/>
</dbReference>
<evidence type="ECO:0000259" key="8">
    <source>
        <dbReference type="SMART" id="SM00839"/>
    </source>
</evidence>
<keyword evidence="2 3" id="KW-0560">Oxidoreductase</keyword>
<feature type="binding site" evidence="5">
    <location>
        <position position="372"/>
    </location>
    <ligand>
        <name>substrate</name>
    </ligand>
</feature>
<evidence type="ECO:0000256" key="5">
    <source>
        <dbReference type="PIRSR" id="PIRSR000185-2"/>
    </source>
</evidence>
<dbReference type="Pfam" id="PF02812">
    <property type="entry name" value="ELFV_dehydrog_N"/>
    <property type="match status" value="1"/>
</dbReference>
<dbReference type="Pfam" id="PF00208">
    <property type="entry name" value="ELFV_dehydrog"/>
    <property type="match status" value="1"/>
</dbReference>
<dbReference type="PANTHER" id="PTHR11606">
    <property type="entry name" value="GLUTAMATE DEHYDROGENASE"/>
    <property type="match status" value="1"/>
</dbReference>
<keyword evidence="10" id="KW-1185">Reference proteome</keyword>
<evidence type="ECO:0000313" key="9">
    <source>
        <dbReference type="EMBL" id="PTW56629.1"/>
    </source>
</evidence>
<evidence type="ECO:0000256" key="7">
    <source>
        <dbReference type="RuleBase" id="RU004417"/>
    </source>
</evidence>
<evidence type="ECO:0000313" key="10">
    <source>
        <dbReference type="Proteomes" id="UP000244081"/>
    </source>
</evidence>
<dbReference type="InterPro" id="IPR033922">
    <property type="entry name" value="NAD_bind_Glu_DH"/>
</dbReference>
<dbReference type="Gene3D" id="3.40.50.10860">
    <property type="entry name" value="Leucine Dehydrogenase, chain A, domain 1"/>
    <property type="match status" value="1"/>
</dbReference>
<accession>A0A2T5UYP6</accession>
<reference evidence="9 10" key="1">
    <citation type="submission" date="2018-04" db="EMBL/GenBank/DDBJ databases">
        <title>Genomic Encyclopedia of Archaeal and Bacterial Type Strains, Phase II (KMG-II): from individual species to whole genera.</title>
        <authorList>
            <person name="Goeker M."/>
        </authorList>
    </citation>
    <scope>NUCLEOTIDE SEQUENCE [LARGE SCALE GENOMIC DNA]</scope>
    <source>
        <strain evidence="9 10">DSM 23382</strain>
    </source>
</reference>
<gene>
    <name evidence="9" type="ORF">C8N35_11192</name>
</gene>
<dbReference type="InterPro" id="IPR006095">
    <property type="entry name" value="Glu/Leu/Phe/Val/Trp_DH"/>
</dbReference>
<evidence type="ECO:0000256" key="1">
    <source>
        <dbReference type="ARBA" id="ARBA00006382"/>
    </source>
</evidence>
<evidence type="ECO:0000256" key="6">
    <source>
        <dbReference type="PIRSR" id="PIRSR000185-3"/>
    </source>
</evidence>
<evidence type="ECO:0000256" key="2">
    <source>
        <dbReference type="ARBA" id="ARBA00023002"/>
    </source>
</evidence>
<organism evidence="9 10">
    <name type="scientific">Breoghania corrubedonensis</name>
    <dbReference type="NCBI Taxonomy" id="665038"/>
    <lineage>
        <taxon>Bacteria</taxon>
        <taxon>Pseudomonadati</taxon>
        <taxon>Pseudomonadota</taxon>
        <taxon>Alphaproteobacteria</taxon>
        <taxon>Hyphomicrobiales</taxon>
        <taxon>Stappiaceae</taxon>
        <taxon>Breoghania</taxon>
    </lineage>
</organism>
<dbReference type="InterPro" id="IPR006096">
    <property type="entry name" value="Glu/Leu/Phe/Val/Trp_DH_C"/>
</dbReference>
<dbReference type="SUPFAM" id="SSF51735">
    <property type="entry name" value="NAD(P)-binding Rossmann-fold domains"/>
    <property type="match status" value="1"/>
</dbReference>
<sequence>MNKQFSNLAVDAPRSNFLESVDRYFTHALTFLNLPDGLAERITACNSTYTVRFGVRLRGRMYSFVGWRSVHSEHREPVKGGIRFSPDADAEEVEALAALMTLKCSLTDLPFGGSKGALKINPSDWTQPELERITRRFTQELAKRGLIGPGVNVPAPDMGTGEREMAWMMDEFRRANPADAIHSRACVTGKPLSKGGIAGRTEATGRGVQYAIHSYLQDPRTPGVRGRRDLGAMDVVVQGFGNVGYHAAKFLSEEDGAKIVVVAERDGYVTNPDGLPVEALKQHQLATGSILGFEHATSFEGDMRGIERPCDILIPAAMENAIHEGNAERIEAGLVVEAANGPLSFEADQMLARRGIVVLPDLYVNAGGVVVSYFEWVRNLTHIPFGLMERRRRERRNHTIADALEQMTGKPFPEDMREGFLEGGREIDLVRSGLEDVMRSTWARIGDLLEARPELKDYRTAAYVASISEIAAAYEAIGI</sequence>
<dbReference type="InterPro" id="IPR014362">
    <property type="entry name" value="Glu_DH"/>
</dbReference>
<dbReference type="GO" id="GO:0000166">
    <property type="term" value="F:nucleotide binding"/>
    <property type="evidence" value="ECO:0007669"/>
    <property type="project" value="UniProtKB-KW"/>
</dbReference>
<keyword evidence="5" id="KW-0547">Nucleotide-binding</keyword>
<comment type="similarity">
    <text evidence="1 3 7">Belongs to the Glu/Leu/Phe/Val dehydrogenases family.</text>
</comment>
<feature type="binding site" evidence="5">
    <location>
        <position position="242"/>
    </location>
    <ligand>
        <name>NAD(+)</name>
        <dbReference type="ChEBI" id="CHEBI:57540"/>
    </ligand>
</feature>
<dbReference type="Gene3D" id="3.40.50.720">
    <property type="entry name" value="NAD(P)-binding Rossmann-like Domain"/>
    <property type="match status" value="1"/>
</dbReference>
<comment type="caution">
    <text evidence="9">The sequence shown here is derived from an EMBL/GenBank/DDBJ whole genome shotgun (WGS) entry which is preliminary data.</text>
</comment>
<keyword evidence="5" id="KW-0520">NAD</keyword>
<dbReference type="GO" id="GO:0006538">
    <property type="term" value="P:L-glutamate catabolic process"/>
    <property type="evidence" value="ECO:0007669"/>
    <property type="project" value="TreeGrafter"/>
</dbReference>
<feature type="binding site" evidence="5">
    <location>
        <position position="103"/>
    </location>
    <ligand>
        <name>substrate</name>
    </ligand>
</feature>
<protein>
    <recommendedName>
        <fullName evidence="3">Glutamate dehydrogenase</fullName>
    </recommendedName>
</protein>
<dbReference type="EMBL" id="QAYG01000011">
    <property type="protein sequence ID" value="PTW56629.1"/>
    <property type="molecule type" value="Genomic_DNA"/>
</dbReference>
<dbReference type="PRINTS" id="PR00082">
    <property type="entry name" value="GLFDHDRGNASE"/>
</dbReference>
<feature type="site" description="Important for catalysis" evidence="6">
    <location>
        <position position="157"/>
    </location>
</feature>
<proteinExistence type="inferred from homology"/>
<evidence type="ECO:0000256" key="3">
    <source>
        <dbReference type="PIRNR" id="PIRNR000185"/>
    </source>
</evidence>
<feature type="domain" description="Glutamate/phenylalanine/leucine/valine/L-tryptophan dehydrogenase C-terminal" evidence="8">
    <location>
        <begin position="197"/>
        <end position="478"/>
    </location>
</feature>
<feature type="active site" description="Proton donor" evidence="4">
    <location>
        <position position="115"/>
    </location>
</feature>
<dbReference type="Proteomes" id="UP000244081">
    <property type="component" value="Unassembled WGS sequence"/>
</dbReference>